<keyword evidence="3" id="KW-1185">Reference proteome</keyword>
<feature type="transmembrane region" description="Helical" evidence="1">
    <location>
        <begin position="6"/>
        <end position="25"/>
    </location>
</feature>
<name>A0A2Z6AZJ5_9BACT</name>
<evidence type="ECO:0000256" key="1">
    <source>
        <dbReference type="SAM" id="Phobius"/>
    </source>
</evidence>
<protein>
    <recommendedName>
        <fullName evidence="4">DUF1146 domain-containing protein</fullName>
    </recommendedName>
</protein>
<dbReference type="RefSeq" id="WP_126378848.1">
    <property type="nucleotide sequence ID" value="NZ_AP017378.1"/>
</dbReference>
<reference evidence="2 3" key="1">
    <citation type="journal article" date="2018" name="Sci. Adv.">
        <title>Multi-heme cytochromes provide a pathway for survival in energy-limited environments.</title>
        <authorList>
            <person name="Deng X."/>
            <person name="Dohmae N."/>
            <person name="Nealson K.H."/>
            <person name="Hashimoto K."/>
            <person name="Okamoto A."/>
        </authorList>
    </citation>
    <scope>NUCLEOTIDE SEQUENCE [LARGE SCALE GENOMIC DNA]</scope>
    <source>
        <strain evidence="2 3">IS5</strain>
    </source>
</reference>
<sequence>MAIIYALGIFIVVFLAWHFYIHKVLKDMVFSRMTQQPIIVTVLSMVSFIAALLIVWTISGISVLQYLTAVMNQTGP</sequence>
<evidence type="ECO:0000313" key="3">
    <source>
        <dbReference type="Proteomes" id="UP000269883"/>
    </source>
</evidence>
<dbReference type="Proteomes" id="UP000269883">
    <property type="component" value="Chromosome"/>
</dbReference>
<evidence type="ECO:0008006" key="4">
    <source>
        <dbReference type="Google" id="ProtNLM"/>
    </source>
</evidence>
<proteinExistence type="predicted"/>
<evidence type="ECO:0000313" key="2">
    <source>
        <dbReference type="EMBL" id="BBD08613.1"/>
    </source>
</evidence>
<keyword evidence="1" id="KW-0812">Transmembrane</keyword>
<keyword evidence="1" id="KW-1133">Transmembrane helix</keyword>
<keyword evidence="1" id="KW-0472">Membrane</keyword>
<dbReference type="EMBL" id="AP017378">
    <property type="protein sequence ID" value="BBD08613.1"/>
    <property type="molecule type" value="Genomic_DNA"/>
</dbReference>
<dbReference type="KEGG" id="dfl:DFE_1887"/>
<feature type="transmembrane region" description="Helical" evidence="1">
    <location>
        <begin position="37"/>
        <end position="58"/>
    </location>
</feature>
<gene>
    <name evidence="2" type="ORF">DFE_1887</name>
</gene>
<organism evidence="2 3">
    <name type="scientific">Desulfovibrio ferrophilus</name>
    <dbReference type="NCBI Taxonomy" id="241368"/>
    <lineage>
        <taxon>Bacteria</taxon>
        <taxon>Pseudomonadati</taxon>
        <taxon>Thermodesulfobacteriota</taxon>
        <taxon>Desulfovibrionia</taxon>
        <taxon>Desulfovibrionales</taxon>
        <taxon>Desulfovibrionaceae</taxon>
        <taxon>Desulfovibrio</taxon>
    </lineage>
</organism>
<dbReference type="AlphaFoldDB" id="A0A2Z6AZJ5"/>
<accession>A0A2Z6AZJ5</accession>